<dbReference type="PANTHER" id="PTHR11487:SF0">
    <property type="entry name" value="S-ACYL FATTY ACID SYNTHASE THIOESTERASE, MEDIUM CHAIN"/>
    <property type="match status" value="1"/>
</dbReference>
<dbReference type="EMBL" id="KP830096">
    <property type="protein sequence ID" value="AKA59488.1"/>
    <property type="molecule type" value="Genomic_DNA"/>
</dbReference>
<dbReference type="InterPro" id="IPR001031">
    <property type="entry name" value="Thioesterase"/>
</dbReference>
<organism evidence="5">
    <name type="scientific">uncultured bacterium AZ_379</name>
    <dbReference type="NCBI Taxonomy" id="1630015"/>
    <lineage>
        <taxon>Bacteria</taxon>
        <taxon>environmental samples</taxon>
    </lineage>
</organism>
<dbReference type="InterPro" id="IPR029058">
    <property type="entry name" value="AB_hydrolase_fold"/>
</dbReference>
<accession>A0A0E3JHW4</accession>
<dbReference type="SUPFAM" id="SSF53474">
    <property type="entry name" value="alpha/beta-Hydrolases"/>
    <property type="match status" value="1"/>
</dbReference>
<dbReference type="GO" id="GO:0008610">
    <property type="term" value="P:lipid biosynthetic process"/>
    <property type="evidence" value="ECO:0007669"/>
    <property type="project" value="TreeGrafter"/>
</dbReference>
<evidence type="ECO:0000256" key="2">
    <source>
        <dbReference type="ARBA" id="ARBA00022801"/>
    </source>
</evidence>
<feature type="domain" description="Thioesterase TesA-like" evidence="4">
    <location>
        <begin position="34"/>
        <end position="253"/>
    </location>
</feature>
<sequence length="294" mass="32708">MFEHPATAGSAGSRATDRWLDAVRPARRRSMRLICFPHAGGSALNYRSWHPHLPDWIELCPIQLPGRGRRVGEPLFTEFVDLLPILAEALRPLLGEAFVLFGHSLGALLAFELARLSAERGWPEPAAVFVSGRIAPHLRREEPLRSMLPHAEFLHEIRRLNGTPEDVLEHPELLALISSILRADFRLCETYRYIDGPRLNCALTALGGTADPNVPEDELAAWRRHTAGPFLLRTFPGDHFFVQSAEASLLRFLVTELSALRARAAVQSASPWRATQTDGARESDPQLHGPDGHD</sequence>
<reference evidence="5" key="1">
    <citation type="journal article" date="2015" name="Proc. Natl. Acad. Sci. U.S.A.">
        <title>Multiplexed metagenome mining using short DNA sequence tags facilitates targeted discovery of epoxyketone proteasome inhibitors.</title>
        <authorList>
            <person name="Owen J.G."/>
            <person name="Charlop-Powers Z."/>
            <person name="Smith A.G."/>
            <person name="Ternei M.A."/>
            <person name="Calle P.Y."/>
            <person name="Reddy B.V."/>
            <person name="Montiel D."/>
            <person name="Brady S.F."/>
        </authorList>
    </citation>
    <scope>NUCLEOTIDE SEQUENCE</scope>
</reference>
<dbReference type="Pfam" id="PF00975">
    <property type="entry name" value="Thioesterase"/>
    <property type="match status" value="1"/>
</dbReference>
<proteinExistence type="inferred from homology"/>
<dbReference type="SMART" id="SM00824">
    <property type="entry name" value="PKS_TE"/>
    <property type="match status" value="1"/>
</dbReference>
<evidence type="ECO:0000259" key="4">
    <source>
        <dbReference type="SMART" id="SM00824"/>
    </source>
</evidence>
<name>A0A0E3JHW4_9BACT</name>
<dbReference type="Gene3D" id="3.40.50.1820">
    <property type="entry name" value="alpha/beta hydrolase"/>
    <property type="match status" value="1"/>
</dbReference>
<keyword evidence="2" id="KW-0378">Hydrolase</keyword>
<dbReference type="InterPro" id="IPR012223">
    <property type="entry name" value="TEII"/>
</dbReference>
<evidence type="ECO:0000256" key="1">
    <source>
        <dbReference type="ARBA" id="ARBA00007169"/>
    </source>
</evidence>
<dbReference type="AlphaFoldDB" id="A0A0E3JHW4"/>
<dbReference type="GO" id="GO:0016787">
    <property type="term" value="F:hydrolase activity"/>
    <property type="evidence" value="ECO:0007669"/>
    <property type="project" value="UniProtKB-KW"/>
</dbReference>
<evidence type="ECO:0000256" key="3">
    <source>
        <dbReference type="SAM" id="MobiDB-lite"/>
    </source>
</evidence>
<feature type="compositionally biased region" description="Basic and acidic residues" evidence="3">
    <location>
        <begin position="279"/>
        <end position="294"/>
    </location>
</feature>
<dbReference type="InterPro" id="IPR020802">
    <property type="entry name" value="TesA-like"/>
</dbReference>
<dbReference type="PANTHER" id="PTHR11487">
    <property type="entry name" value="THIOESTERASE"/>
    <property type="match status" value="1"/>
</dbReference>
<protein>
    <submittedName>
        <fullName evidence="5">Thioesterase</fullName>
    </submittedName>
</protein>
<comment type="similarity">
    <text evidence="1">Belongs to the thioesterase family.</text>
</comment>
<evidence type="ECO:0000313" key="5">
    <source>
        <dbReference type="EMBL" id="AKA59488.1"/>
    </source>
</evidence>
<feature type="region of interest" description="Disordered" evidence="3">
    <location>
        <begin position="271"/>
        <end position="294"/>
    </location>
</feature>